<keyword evidence="2" id="KW-1185">Reference proteome</keyword>
<name>A0ACC6JEF9_9FLAO</name>
<organism evidence="1 2">
    <name type="scientific">Chryseobacterium vietnamense</name>
    <dbReference type="NCBI Taxonomy" id="866785"/>
    <lineage>
        <taxon>Bacteria</taxon>
        <taxon>Pseudomonadati</taxon>
        <taxon>Bacteroidota</taxon>
        <taxon>Flavobacteriia</taxon>
        <taxon>Flavobacteriales</taxon>
        <taxon>Weeksellaceae</taxon>
        <taxon>Chryseobacterium group</taxon>
        <taxon>Chryseobacterium</taxon>
    </lineage>
</organism>
<comment type="caution">
    <text evidence="1">The sequence shown here is derived from an EMBL/GenBank/DDBJ whole genome shotgun (WGS) entry which is preliminary data.</text>
</comment>
<sequence>MKTNIKTTILFSLFISFLSCKAQTTLPLNTSLKDIPANSYLKDLNNELNSYTGIFQGSFQGKSITLYISKIENKLQKSSQKIYYSDILDIKYIVKNSSGVVLQDTKNNNIPSINLYSIGTKPYNNSAIFFYSGTNCNVGWGKIILKKISSTQISWEYKPNDIILDNSKCPSGTDINIYLPETKDLIFTKQ</sequence>
<dbReference type="Proteomes" id="UP001184833">
    <property type="component" value="Unassembled WGS sequence"/>
</dbReference>
<dbReference type="EMBL" id="JAVDQX010000013">
    <property type="protein sequence ID" value="MDR6461495.1"/>
    <property type="molecule type" value="Genomic_DNA"/>
</dbReference>
<evidence type="ECO:0000313" key="2">
    <source>
        <dbReference type="Proteomes" id="UP001184833"/>
    </source>
</evidence>
<gene>
    <name evidence="1" type="ORF">J2786_004653</name>
</gene>
<reference evidence="1" key="1">
    <citation type="submission" date="2023-07" db="EMBL/GenBank/DDBJ databases">
        <title>Sorghum-associated microbial communities from plants grown in Nebraska, USA.</title>
        <authorList>
            <person name="Schachtman D."/>
        </authorList>
    </citation>
    <scope>NUCLEOTIDE SEQUENCE</scope>
    <source>
        <strain evidence="1">DS2329</strain>
    </source>
</reference>
<protein>
    <submittedName>
        <fullName evidence="1">Uncharacterized protein</fullName>
    </submittedName>
</protein>
<evidence type="ECO:0000313" key="1">
    <source>
        <dbReference type="EMBL" id="MDR6461495.1"/>
    </source>
</evidence>
<proteinExistence type="predicted"/>
<accession>A0ACC6JEF9</accession>